<organism evidence="3">
    <name type="scientific">Melanopsichium pennsylvanicum 4</name>
    <dbReference type="NCBI Taxonomy" id="1398559"/>
    <lineage>
        <taxon>Eukaryota</taxon>
        <taxon>Fungi</taxon>
        <taxon>Dikarya</taxon>
        <taxon>Basidiomycota</taxon>
        <taxon>Ustilaginomycotina</taxon>
        <taxon>Ustilaginomycetes</taxon>
        <taxon>Ustilaginales</taxon>
        <taxon>Ustilaginaceae</taxon>
        <taxon>Melanopsichium</taxon>
    </lineage>
</organism>
<protein>
    <submittedName>
        <fullName evidence="3">Uncharacterized protein</fullName>
    </submittedName>
</protein>
<evidence type="ECO:0000256" key="1">
    <source>
        <dbReference type="SAM" id="MobiDB-lite"/>
    </source>
</evidence>
<feature type="chain" id="PRO_5001722762" evidence="2">
    <location>
        <begin position="22"/>
        <end position="155"/>
    </location>
</feature>
<reference evidence="3" key="1">
    <citation type="journal article" date="2014" name="Genome Biol. Evol.">
        <title>Gene Loss Rather Than Gene Gain Is Associated with a Host Jump from Monocots to Dicots in the Smut Fungus Melanopsichium pennsylvanicum.</title>
        <authorList>
            <person name="Sharma R."/>
            <person name="Mishra B."/>
            <person name="Runge F."/>
            <person name="Thines M."/>
        </authorList>
    </citation>
    <scope>NUCLEOTIDE SEQUENCE</scope>
    <source>
        <strain evidence="3">4</strain>
    </source>
</reference>
<proteinExistence type="predicted"/>
<dbReference type="AlphaFoldDB" id="A0A077R343"/>
<evidence type="ECO:0000313" key="3">
    <source>
        <dbReference type="EMBL" id="CDI53321.1"/>
    </source>
</evidence>
<accession>A0A077R343</accession>
<feature type="signal peptide" evidence="2">
    <location>
        <begin position="1"/>
        <end position="21"/>
    </location>
</feature>
<dbReference type="EMBL" id="HG529575">
    <property type="protein sequence ID" value="CDI53321.1"/>
    <property type="molecule type" value="Genomic_DNA"/>
</dbReference>
<keyword evidence="2" id="KW-0732">Signal</keyword>
<sequence>MRFEPLFLVLFINLYLTLTFAIPVRPSPRSHARLKSRQLEEELIAGVEDRVELFDTPRIHDSSEQIHDEVEKNNVTSPSLLEAIQTRRQQQAQQQVKFRPIILTQQSYSYNHPNKYVGNSQYFGPLASGQRAEVGGYNQGNSLAAGYRKEPYGKK</sequence>
<name>A0A077R343_9BASI</name>
<evidence type="ECO:0000256" key="2">
    <source>
        <dbReference type="SAM" id="SignalP"/>
    </source>
</evidence>
<feature type="region of interest" description="Disordered" evidence="1">
    <location>
        <begin position="135"/>
        <end position="155"/>
    </location>
</feature>